<dbReference type="SFLD" id="SFLDG01082">
    <property type="entry name" value="B12-binding_domain_containing"/>
    <property type="match status" value="1"/>
</dbReference>
<evidence type="ECO:0000313" key="3">
    <source>
        <dbReference type="Proteomes" id="UP000192790"/>
    </source>
</evidence>
<protein>
    <submittedName>
        <fullName evidence="2">Radical SAM family uncharacterized protein</fullName>
    </submittedName>
</protein>
<dbReference type="InterPro" id="IPR023404">
    <property type="entry name" value="rSAM_horseshoe"/>
</dbReference>
<gene>
    <name evidence="2" type="ORF">SAMN02745168_0653</name>
</gene>
<evidence type="ECO:0000259" key="1">
    <source>
        <dbReference type="PROSITE" id="PS51918"/>
    </source>
</evidence>
<proteinExistence type="predicted"/>
<dbReference type="InterPro" id="IPR023862">
    <property type="entry name" value="CHP03960_rSAM"/>
</dbReference>
<dbReference type="STRING" id="1122930.SAMN02745168_0653"/>
<dbReference type="InterPro" id="IPR007197">
    <property type="entry name" value="rSAM"/>
</dbReference>
<dbReference type="Proteomes" id="UP000192790">
    <property type="component" value="Unassembled WGS sequence"/>
</dbReference>
<reference evidence="2 3" key="1">
    <citation type="submission" date="2017-04" db="EMBL/GenBank/DDBJ databases">
        <authorList>
            <person name="Afonso C.L."/>
            <person name="Miller P.J."/>
            <person name="Scott M.A."/>
            <person name="Spackman E."/>
            <person name="Goraichik I."/>
            <person name="Dimitrov K.M."/>
            <person name="Suarez D.L."/>
            <person name="Swayne D.E."/>
        </authorList>
    </citation>
    <scope>NUCLEOTIDE SEQUENCE [LARGE SCALE GENOMIC DNA]</scope>
    <source>
        <strain evidence="2 3">DSM 12816</strain>
    </source>
</reference>
<dbReference type="AlphaFoldDB" id="A0A1W1YTR0"/>
<dbReference type="GO" id="GO:0051536">
    <property type="term" value="F:iron-sulfur cluster binding"/>
    <property type="evidence" value="ECO:0007669"/>
    <property type="project" value="InterPro"/>
</dbReference>
<feature type="domain" description="Radical SAM core" evidence="1">
    <location>
        <begin position="251"/>
        <end position="489"/>
    </location>
</feature>
<dbReference type="OrthoDB" id="9806827at2"/>
<dbReference type="GO" id="GO:0003824">
    <property type="term" value="F:catalytic activity"/>
    <property type="evidence" value="ECO:0007669"/>
    <property type="project" value="InterPro"/>
</dbReference>
<dbReference type="NCBIfam" id="TIGR03960">
    <property type="entry name" value="rSAM_fuse_unch"/>
    <property type="match status" value="1"/>
</dbReference>
<dbReference type="Pfam" id="PF04055">
    <property type="entry name" value="Radical_SAM"/>
    <property type="match status" value="1"/>
</dbReference>
<sequence>MKPELERILSRVQKPARYTGGEYGSTVKNEGVSCRVALCFPDTYEIGMSNLGLRILYGVLNAMDGVWCQRVFAPWTDMEEEMRKAGIPLYALESGDGIADFDIIGFSLGYEMAYSNVLNMLDLAGLPVRSEDRKDLRPLVVAGGTCVFNPEPLADFVDVFLPGEGEDVLPYLVERYRAAKRDGLSKEAFLLSLSQEEGFYIPSLYEHVYHEDGTLSEIRPLNGAPAQVNKRIVHDMDRALYPEKTIVPSTEIVHDRVMLELFRGCVRGCRFCQAGYVYRPVRSRSPELLIKQGIGALSASGYQEISLASLSTSDYRPLGDLCDGLLSWCEPRNASLSLPSLRADNFSMELMRRVQRVRKSGLTFAPEAGTQRLRDAINKNVTEEDLLRTCRTAFSGGWSQVKLYFMLGLPTETDEDVLGIADLAFKVLKTFYDASPVRNRGVRITVSTALFVPKPHTPFQWEAQDTREEFERKIALLRSAMRSKSISYSWHDPDTSLLEAVLARGDRRVGKVIETAWRRGAKFDAWEEHFSPERWKDAFAACGLDPAFYANRVRFKDELLPWSSISSGVRTEYLWREREQAYRSEITPDCRRQCTGCGADRLYTEGKCDE</sequence>
<evidence type="ECO:0000313" key="2">
    <source>
        <dbReference type="EMBL" id="SMC39600.1"/>
    </source>
</evidence>
<dbReference type="PROSITE" id="PS51918">
    <property type="entry name" value="RADICAL_SAM"/>
    <property type="match status" value="1"/>
</dbReference>
<dbReference type="InterPro" id="IPR006638">
    <property type="entry name" value="Elp3/MiaA/NifB-like_rSAM"/>
</dbReference>
<dbReference type="PANTHER" id="PTHR42731:SF1">
    <property type="entry name" value="RADICAL SAM DOMAIN PROTEIN"/>
    <property type="match status" value="1"/>
</dbReference>
<dbReference type="EMBL" id="FWXW01000001">
    <property type="protein sequence ID" value="SMC39600.1"/>
    <property type="molecule type" value="Genomic_DNA"/>
</dbReference>
<dbReference type="SFLD" id="SFLDS00029">
    <property type="entry name" value="Radical_SAM"/>
    <property type="match status" value="1"/>
</dbReference>
<dbReference type="InterPro" id="IPR045784">
    <property type="entry name" value="Radical_SAM_N2"/>
</dbReference>
<dbReference type="SUPFAM" id="SSF102114">
    <property type="entry name" value="Radical SAM enzymes"/>
    <property type="match status" value="1"/>
</dbReference>
<dbReference type="Gene3D" id="3.80.30.20">
    <property type="entry name" value="tm_1862 like domain"/>
    <property type="match status" value="1"/>
</dbReference>
<organism evidence="2 3">
    <name type="scientific">Papillibacter cinnamivorans DSM 12816</name>
    <dbReference type="NCBI Taxonomy" id="1122930"/>
    <lineage>
        <taxon>Bacteria</taxon>
        <taxon>Bacillati</taxon>
        <taxon>Bacillota</taxon>
        <taxon>Clostridia</taxon>
        <taxon>Eubacteriales</taxon>
        <taxon>Oscillospiraceae</taxon>
        <taxon>Papillibacter</taxon>
    </lineage>
</organism>
<dbReference type="Pfam" id="PF19864">
    <property type="entry name" value="Radical_SAM_N2"/>
    <property type="match status" value="1"/>
</dbReference>
<dbReference type="InterPro" id="IPR058240">
    <property type="entry name" value="rSAM_sf"/>
</dbReference>
<name>A0A1W1YTR0_9FIRM</name>
<dbReference type="SMART" id="SM00729">
    <property type="entry name" value="Elp3"/>
    <property type="match status" value="1"/>
</dbReference>
<dbReference type="PANTHER" id="PTHR42731">
    <property type="entry name" value="SLL1084 PROTEIN"/>
    <property type="match status" value="1"/>
</dbReference>
<keyword evidence="3" id="KW-1185">Reference proteome</keyword>
<accession>A0A1W1YTR0</accession>